<evidence type="ECO:0000313" key="3">
    <source>
        <dbReference type="Proteomes" id="UP000604825"/>
    </source>
</evidence>
<gene>
    <name evidence="2" type="ORF">NCGR_LOCUS5085</name>
</gene>
<dbReference type="AlphaFoldDB" id="A0A811MNW6"/>
<reference evidence="2" key="1">
    <citation type="submission" date="2020-10" db="EMBL/GenBank/DDBJ databases">
        <authorList>
            <person name="Han B."/>
            <person name="Lu T."/>
            <person name="Zhao Q."/>
            <person name="Huang X."/>
            <person name="Zhao Y."/>
        </authorList>
    </citation>
    <scope>NUCLEOTIDE SEQUENCE</scope>
</reference>
<comment type="caution">
    <text evidence="2">The sequence shown here is derived from an EMBL/GenBank/DDBJ whole genome shotgun (WGS) entry which is preliminary data.</text>
</comment>
<keyword evidence="3" id="KW-1185">Reference proteome</keyword>
<dbReference type="EMBL" id="CAJGYO010000001">
    <property type="protein sequence ID" value="CAD6207581.1"/>
    <property type="molecule type" value="Genomic_DNA"/>
</dbReference>
<evidence type="ECO:0000256" key="1">
    <source>
        <dbReference type="SAM" id="MobiDB-lite"/>
    </source>
</evidence>
<organism evidence="2 3">
    <name type="scientific">Miscanthus lutarioriparius</name>
    <dbReference type="NCBI Taxonomy" id="422564"/>
    <lineage>
        <taxon>Eukaryota</taxon>
        <taxon>Viridiplantae</taxon>
        <taxon>Streptophyta</taxon>
        <taxon>Embryophyta</taxon>
        <taxon>Tracheophyta</taxon>
        <taxon>Spermatophyta</taxon>
        <taxon>Magnoliopsida</taxon>
        <taxon>Liliopsida</taxon>
        <taxon>Poales</taxon>
        <taxon>Poaceae</taxon>
        <taxon>PACMAD clade</taxon>
        <taxon>Panicoideae</taxon>
        <taxon>Andropogonodae</taxon>
        <taxon>Andropogoneae</taxon>
        <taxon>Saccharinae</taxon>
        <taxon>Miscanthus</taxon>
    </lineage>
</organism>
<protein>
    <submittedName>
        <fullName evidence="2">Uncharacterized protein</fullName>
    </submittedName>
</protein>
<proteinExistence type="predicted"/>
<dbReference type="Proteomes" id="UP000604825">
    <property type="component" value="Unassembled WGS sequence"/>
</dbReference>
<accession>A0A811MNW6</accession>
<evidence type="ECO:0000313" key="2">
    <source>
        <dbReference type="EMBL" id="CAD6207581.1"/>
    </source>
</evidence>
<feature type="region of interest" description="Disordered" evidence="1">
    <location>
        <begin position="1"/>
        <end position="21"/>
    </location>
</feature>
<sequence>MARRTEPSSSSSMASWAIEKEDTGKKTGLPLIVCPTCKRERVIELIVRTTENDNQGPCSSSVLEMCPGCLMLVELKFVVIDLEAGVGAEEVEEARGFGEEEAQSKCAGKNKMDVLISLLKM</sequence>
<name>A0A811MNW6_9POAL</name>
<dbReference type="OrthoDB" id="679386at2759"/>